<evidence type="ECO:0000313" key="2">
    <source>
        <dbReference type="EMBL" id="MFC3527171.1"/>
    </source>
</evidence>
<dbReference type="InterPro" id="IPR029068">
    <property type="entry name" value="Glyas_Bleomycin-R_OHBP_Dase"/>
</dbReference>
<dbReference type="SUPFAM" id="SSF54593">
    <property type="entry name" value="Glyoxalase/Bleomycin resistance protein/Dihydroxybiphenyl dioxygenase"/>
    <property type="match status" value="1"/>
</dbReference>
<proteinExistence type="predicted"/>
<dbReference type="EMBL" id="JBHRXJ010000002">
    <property type="protein sequence ID" value="MFC3527171.1"/>
    <property type="molecule type" value="Genomic_DNA"/>
</dbReference>
<feature type="region of interest" description="Disordered" evidence="1">
    <location>
        <begin position="31"/>
        <end position="52"/>
    </location>
</feature>
<comment type="caution">
    <text evidence="2">The sequence shown here is derived from an EMBL/GenBank/DDBJ whole genome shotgun (WGS) entry which is preliminary data.</text>
</comment>
<protein>
    <recommendedName>
        <fullName evidence="4">VOC family protein</fullName>
    </recommendedName>
</protein>
<dbReference type="RefSeq" id="WP_377742578.1">
    <property type="nucleotide sequence ID" value="NZ_JBHRXJ010000002.1"/>
</dbReference>
<name>A0ABV7QYT0_9RHOB</name>
<keyword evidence="3" id="KW-1185">Reference proteome</keyword>
<gene>
    <name evidence="2" type="ORF">ACFOMH_03225</name>
</gene>
<dbReference type="Proteomes" id="UP001595721">
    <property type="component" value="Unassembled WGS sequence"/>
</dbReference>
<reference evidence="3" key="1">
    <citation type="journal article" date="2019" name="Int. J. Syst. Evol. Microbiol.">
        <title>The Global Catalogue of Microorganisms (GCM) 10K type strain sequencing project: providing services to taxonomists for standard genome sequencing and annotation.</title>
        <authorList>
            <consortium name="The Broad Institute Genomics Platform"/>
            <consortium name="The Broad Institute Genome Sequencing Center for Infectious Disease"/>
            <person name="Wu L."/>
            <person name="Ma J."/>
        </authorList>
    </citation>
    <scope>NUCLEOTIDE SEQUENCE [LARGE SCALE GENOMIC DNA]</scope>
    <source>
        <strain evidence="3">KCTC 42899</strain>
    </source>
</reference>
<sequence>MPFVPYLSFQGQCAEAFAFYGKVFGATPETSPFSEIPADAGGPELPPNRRAG</sequence>
<accession>A0ABV7QYT0</accession>
<organism evidence="2 3">
    <name type="scientific">Paracoccus mangrovi</name>
    <dbReference type="NCBI Taxonomy" id="1715645"/>
    <lineage>
        <taxon>Bacteria</taxon>
        <taxon>Pseudomonadati</taxon>
        <taxon>Pseudomonadota</taxon>
        <taxon>Alphaproteobacteria</taxon>
        <taxon>Rhodobacterales</taxon>
        <taxon>Paracoccaceae</taxon>
        <taxon>Paracoccus</taxon>
    </lineage>
</organism>
<evidence type="ECO:0008006" key="4">
    <source>
        <dbReference type="Google" id="ProtNLM"/>
    </source>
</evidence>
<evidence type="ECO:0000313" key="3">
    <source>
        <dbReference type="Proteomes" id="UP001595721"/>
    </source>
</evidence>
<dbReference type="Gene3D" id="3.10.180.10">
    <property type="entry name" value="2,3-Dihydroxybiphenyl 1,2-Dioxygenase, domain 1"/>
    <property type="match status" value="1"/>
</dbReference>
<evidence type="ECO:0000256" key="1">
    <source>
        <dbReference type="SAM" id="MobiDB-lite"/>
    </source>
</evidence>